<dbReference type="PROSITE" id="PS50181">
    <property type="entry name" value="FBOX"/>
    <property type="match status" value="1"/>
</dbReference>
<dbReference type="InterPro" id="IPR001810">
    <property type="entry name" value="F-box_dom"/>
</dbReference>
<name>A0AAD8MHZ4_9APIA</name>
<dbReference type="InterPro" id="IPR036047">
    <property type="entry name" value="F-box-like_dom_sf"/>
</dbReference>
<dbReference type="EMBL" id="JAUIZM010000007">
    <property type="protein sequence ID" value="KAK1372663.1"/>
    <property type="molecule type" value="Genomic_DNA"/>
</dbReference>
<dbReference type="AlphaFoldDB" id="A0AAD8MHZ4"/>
<protein>
    <recommendedName>
        <fullName evidence="1">F-box domain-containing protein</fullName>
    </recommendedName>
</protein>
<dbReference type="Gene3D" id="1.20.1280.50">
    <property type="match status" value="1"/>
</dbReference>
<dbReference type="InterPro" id="IPR053781">
    <property type="entry name" value="F-box_AtFBL13-like"/>
</dbReference>
<sequence>MVGEVAQQEDRISKLPDELLCRILSELDSGEAVQTCVLSKRWVNVWTTLPCLNYAPNQRLGDVYYYSENFVTNFLKYRDQQSVITTFKVDFRFMYIIILDYALAHNVENLRIRNYENYWGSTCLNSAFIKTLHLTLCTGINAMDWNLPNLTYLYLENVKFGKQISGFDNLKELTLAGYFGYFGYFEIFNDREIYTINCPNLESLTLAPDNRRCTFVVSAPKLLYFEFRSTHVPDFCAVNGFPLVKEVDIDIQIHDYDWESYDDDRIKLTMRNHIKMLNAVLRRIPEFSGYQPSPLDKLKFLSLRGLDDMPTRSTDHVINYLLSNSPSADILKGNVGPN</sequence>
<evidence type="ECO:0000259" key="1">
    <source>
        <dbReference type="PROSITE" id="PS50181"/>
    </source>
</evidence>
<reference evidence="2" key="1">
    <citation type="submission" date="2023-02" db="EMBL/GenBank/DDBJ databases">
        <title>Genome of toxic invasive species Heracleum sosnowskyi carries increased number of genes despite the absence of recent whole-genome duplications.</title>
        <authorList>
            <person name="Schelkunov M."/>
            <person name="Shtratnikova V."/>
            <person name="Makarenko M."/>
            <person name="Klepikova A."/>
            <person name="Omelchenko D."/>
            <person name="Novikova G."/>
            <person name="Obukhova E."/>
            <person name="Bogdanov V."/>
            <person name="Penin A."/>
            <person name="Logacheva M."/>
        </authorList>
    </citation>
    <scope>NUCLEOTIDE SEQUENCE</scope>
    <source>
        <strain evidence="2">Hsosn_3</strain>
        <tissue evidence="2">Leaf</tissue>
    </source>
</reference>
<gene>
    <name evidence="2" type="ORF">POM88_028856</name>
</gene>
<evidence type="ECO:0000313" key="2">
    <source>
        <dbReference type="EMBL" id="KAK1372663.1"/>
    </source>
</evidence>
<dbReference type="InterPro" id="IPR032675">
    <property type="entry name" value="LRR_dom_sf"/>
</dbReference>
<dbReference type="CDD" id="cd22160">
    <property type="entry name" value="F-box_AtFBL13-like"/>
    <property type="match status" value="1"/>
</dbReference>
<organism evidence="2 3">
    <name type="scientific">Heracleum sosnowskyi</name>
    <dbReference type="NCBI Taxonomy" id="360622"/>
    <lineage>
        <taxon>Eukaryota</taxon>
        <taxon>Viridiplantae</taxon>
        <taxon>Streptophyta</taxon>
        <taxon>Embryophyta</taxon>
        <taxon>Tracheophyta</taxon>
        <taxon>Spermatophyta</taxon>
        <taxon>Magnoliopsida</taxon>
        <taxon>eudicotyledons</taxon>
        <taxon>Gunneridae</taxon>
        <taxon>Pentapetalae</taxon>
        <taxon>asterids</taxon>
        <taxon>campanulids</taxon>
        <taxon>Apiales</taxon>
        <taxon>Apiaceae</taxon>
        <taxon>Apioideae</taxon>
        <taxon>apioid superclade</taxon>
        <taxon>Tordylieae</taxon>
        <taxon>Tordyliinae</taxon>
        <taxon>Heracleum</taxon>
    </lineage>
</organism>
<dbReference type="SUPFAM" id="SSF52047">
    <property type="entry name" value="RNI-like"/>
    <property type="match status" value="1"/>
</dbReference>
<dbReference type="Proteomes" id="UP001237642">
    <property type="component" value="Unassembled WGS sequence"/>
</dbReference>
<dbReference type="Pfam" id="PF00646">
    <property type="entry name" value="F-box"/>
    <property type="match status" value="1"/>
</dbReference>
<dbReference type="SUPFAM" id="SSF81383">
    <property type="entry name" value="F-box domain"/>
    <property type="match status" value="1"/>
</dbReference>
<dbReference type="PANTHER" id="PTHR32212">
    <property type="entry name" value="CYCLIN-LIKE F-BOX"/>
    <property type="match status" value="1"/>
</dbReference>
<evidence type="ECO:0000313" key="3">
    <source>
        <dbReference type="Proteomes" id="UP001237642"/>
    </source>
</evidence>
<accession>A0AAD8MHZ4</accession>
<feature type="domain" description="F-box" evidence="1">
    <location>
        <begin position="9"/>
        <end position="45"/>
    </location>
</feature>
<dbReference type="Gene3D" id="3.80.10.10">
    <property type="entry name" value="Ribonuclease Inhibitor"/>
    <property type="match status" value="1"/>
</dbReference>
<keyword evidence="3" id="KW-1185">Reference proteome</keyword>
<comment type="caution">
    <text evidence="2">The sequence shown here is derived from an EMBL/GenBank/DDBJ whole genome shotgun (WGS) entry which is preliminary data.</text>
</comment>
<reference evidence="2" key="2">
    <citation type="submission" date="2023-05" db="EMBL/GenBank/DDBJ databases">
        <authorList>
            <person name="Schelkunov M.I."/>
        </authorList>
    </citation>
    <scope>NUCLEOTIDE SEQUENCE</scope>
    <source>
        <strain evidence="2">Hsosn_3</strain>
        <tissue evidence="2">Leaf</tissue>
    </source>
</reference>
<proteinExistence type="predicted"/>
<dbReference type="PANTHER" id="PTHR32212:SF461">
    <property type="entry name" value="F-BOX DOMAIN-CONTAINING PROTEIN"/>
    <property type="match status" value="1"/>
</dbReference>